<dbReference type="RefSeq" id="WP_011388289.1">
    <property type="nucleotide sequence ID" value="NC_007643.1"/>
</dbReference>
<keyword evidence="3" id="KW-1185">Reference proteome</keyword>
<dbReference type="HOGENOM" id="CLU_495026_0_0_5"/>
<dbReference type="PANTHER" id="PTHR45725:SF18">
    <property type="entry name" value="ORC1-LIKE AAA ATPASE DOMAIN-CONTAINING PROTEIN"/>
    <property type="match status" value="1"/>
</dbReference>
<organism evidence="2 3">
    <name type="scientific">Rhodospirillum rubrum (strain ATCC 11170 / ATH 1.1.1 / DSM 467 / LMG 4362 / NCIMB 8255 / S1)</name>
    <dbReference type="NCBI Taxonomy" id="269796"/>
    <lineage>
        <taxon>Bacteria</taxon>
        <taxon>Pseudomonadati</taxon>
        <taxon>Pseudomonadota</taxon>
        <taxon>Alphaproteobacteria</taxon>
        <taxon>Rhodospirillales</taxon>
        <taxon>Rhodospirillaceae</taxon>
        <taxon>Rhodospirillum</taxon>
    </lineage>
</organism>
<dbReference type="EnsemblBacteria" id="ABC21335">
    <property type="protein sequence ID" value="ABC21335"/>
    <property type="gene ID" value="Rru_A0531"/>
</dbReference>
<dbReference type="eggNOG" id="ENOG5032T63">
    <property type="taxonomic scope" value="Bacteria"/>
</dbReference>
<feature type="compositionally biased region" description="Pro residues" evidence="1">
    <location>
        <begin position="219"/>
        <end position="229"/>
    </location>
</feature>
<proteinExistence type="predicted"/>
<dbReference type="InterPro" id="IPR051425">
    <property type="entry name" value="Formin_Homology"/>
</dbReference>
<dbReference type="EMBL" id="CP000230">
    <property type="protein sequence ID" value="ABC21335.1"/>
    <property type="molecule type" value="Genomic_DNA"/>
</dbReference>
<gene>
    <name evidence="2" type="ordered locus">Rru_A0531</name>
</gene>
<dbReference type="KEGG" id="rru:Rru_A0531"/>
<feature type="region of interest" description="Disordered" evidence="1">
    <location>
        <begin position="207"/>
        <end position="257"/>
    </location>
</feature>
<dbReference type="PATRIC" id="fig|269796.9.peg.585"/>
<feature type="compositionally biased region" description="Gly residues" evidence="1">
    <location>
        <begin position="233"/>
        <end position="243"/>
    </location>
</feature>
<accession>Q2RX10</accession>
<protein>
    <submittedName>
        <fullName evidence="2">Uncharacterized protein</fullName>
    </submittedName>
</protein>
<evidence type="ECO:0000256" key="1">
    <source>
        <dbReference type="SAM" id="MobiDB-lite"/>
    </source>
</evidence>
<sequence>MSSAVPPSLPPTPPVVPPPAPTTAVVTAPPAAVVALPPGSQIDAVVQALAGRGEVTLSSSFGELTLKTPLDLPAGSTLSLTLIGQNRGQTLVRISALNGRPPLAGLSGGAAGAANPTAGALPGSLGGVTGGPINGAGLRPGGMLAGLVAGGDRVSLGSAGAGPAGGGLSALLVRGPADGAPPTGLGGLEIGSRLTVRLVSVGPPAGGLTGPGGASPGAFPTPPGIPPLAAPGGVAGSAGGAGLPGSPPIPSPTAAPALPPGVAASPIPPVSGGGLAPSPAAPGLAGQTLTGTVVTPGGAAQSMVDTGIGRLAVSGRLDAPAGSSVVLQVVGRPLPPVTQVPPPIPPLTGSGAGASGWPALAEAIALLDRNASEAEAAGNPLVASTPRPGPMLAATLTSFVGALRAGGDAAKWPGEATLRSLEKMGRRGVELADKLRADLGDMAERPTTEKPTAGEWRVHTVPFLNGATIEPVRIILRRPPTEDGEGEEAGKRRERGERFLVEVDLSRLGFLQFDGLYRRGGRMLDMVVRSREALTPTMRGDITVLFNTALVTLGLGGQVMFEAGGPFVRPPPESLAPPLAGPPGGLIA</sequence>
<dbReference type="AlphaFoldDB" id="Q2RX10"/>
<name>Q2RX10_RHORT</name>
<evidence type="ECO:0000313" key="3">
    <source>
        <dbReference type="Proteomes" id="UP000001929"/>
    </source>
</evidence>
<feature type="compositionally biased region" description="Pro residues" evidence="1">
    <location>
        <begin position="245"/>
        <end position="257"/>
    </location>
</feature>
<dbReference type="PANTHER" id="PTHR45725">
    <property type="entry name" value="FORMIN HOMOLOGY 2 FAMILY MEMBER"/>
    <property type="match status" value="1"/>
</dbReference>
<dbReference type="Proteomes" id="UP000001929">
    <property type="component" value="Chromosome"/>
</dbReference>
<evidence type="ECO:0000313" key="2">
    <source>
        <dbReference type="EMBL" id="ABC21335.1"/>
    </source>
</evidence>
<dbReference type="STRING" id="269796.Rru_A0531"/>
<reference evidence="2 3" key="1">
    <citation type="journal article" date="2011" name="Stand. Genomic Sci.">
        <title>Complete genome sequence of Rhodospirillum rubrum type strain (S1).</title>
        <authorList>
            <person name="Munk A.C."/>
            <person name="Copeland A."/>
            <person name="Lucas S."/>
            <person name="Lapidus A."/>
            <person name="Del Rio T.G."/>
            <person name="Barry K."/>
            <person name="Detter J.C."/>
            <person name="Hammon N."/>
            <person name="Israni S."/>
            <person name="Pitluck S."/>
            <person name="Brettin T."/>
            <person name="Bruce D."/>
            <person name="Han C."/>
            <person name="Tapia R."/>
            <person name="Gilna P."/>
            <person name="Schmutz J."/>
            <person name="Larimer F."/>
            <person name="Land M."/>
            <person name="Kyrpides N.C."/>
            <person name="Mavromatis K."/>
            <person name="Richardson P."/>
            <person name="Rohde M."/>
            <person name="Goker M."/>
            <person name="Klenk H.P."/>
            <person name="Zhang Y."/>
            <person name="Roberts G.P."/>
            <person name="Reslewic S."/>
            <person name="Schwartz D.C."/>
        </authorList>
    </citation>
    <scope>NUCLEOTIDE SEQUENCE [LARGE SCALE GENOMIC DNA]</scope>
    <source>
        <strain evidence="3">ATCC 11170 / ATH 1.1.1 / DSM 467 / LMG 4362 / NCIMB 8255 / S1</strain>
    </source>
</reference>